<dbReference type="RefSeq" id="WP_249293792.1">
    <property type="nucleotide sequence ID" value="NZ_JACRSV010000001.1"/>
</dbReference>
<evidence type="ECO:0000313" key="2">
    <source>
        <dbReference type="Proteomes" id="UP000610760"/>
    </source>
</evidence>
<gene>
    <name evidence="1" type="ORF">H8710_02295</name>
</gene>
<dbReference type="Proteomes" id="UP000610760">
    <property type="component" value="Unassembled WGS sequence"/>
</dbReference>
<accession>A0A926E2H5</accession>
<proteinExistence type="predicted"/>
<evidence type="ECO:0000313" key="1">
    <source>
        <dbReference type="EMBL" id="MBC8558894.1"/>
    </source>
</evidence>
<comment type="caution">
    <text evidence="1">The sequence shown here is derived from an EMBL/GenBank/DDBJ whole genome shotgun (WGS) entry which is preliminary data.</text>
</comment>
<dbReference type="AlphaFoldDB" id="A0A926E2H5"/>
<keyword evidence="2" id="KW-1185">Reference proteome</keyword>
<protein>
    <submittedName>
        <fullName evidence="1">Uncharacterized protein</fullName>
    </submittedName>
</protein>
<dbReference type="EMBL" id="JACRSV010000001">
    <property type="protein sequence ID" value="MBC8558894.1"/>
    <property type="molecule type" value="Genomic_DNA"/>
</dbReference>
<organism evidence="1 2">
    <name type="scientific">Fumia xinanensis</name>
    <dbReference type="NCBI Taxonomy" id="2763659"/>
    <lineage>
        <taxon>Bacteria</taxon>
        <taxon>Bacillati</taxon>
        <taxon>Bacillota</taxon>
        <taxon>Clostridia</taxon>
        <taxon>Eubacteriales</taxon>
        <taxon>Oscillospiraceae</taxon>
        <taxon>Fumia</taxon>
    </lineage>
</organism>
<sequence length="103" mass="11439">MKNEQEYLLKAKTYLPEGPVNDDLLKINLEHWYSVAASFLRLSEDEEMPPATASQVVENTVASYNAHGDEGLDGSAVGGQTYTYSDLLSKLKSVAISERKPRF</sequence>
<name>A0A926E2H5_9FIRM</name>
<reference evidence="1" key="1">
    <citation type="submission" date="2020-08" db="EMBL/GenBank/DDBJ databases">
        <title>Genome public.</title>
        <authorList>
            <person name="Liu C."/>
            <person name="Sun Q."/>
        </authorList>
    </citation>
    <scope>NUCLEOTIDE SEQUENCE</scope>
    <source>
        <strain evidence="1">NSJ-33</strain>
    </source>
</reference>